<dbReference type="RefSeq" id="WP_378932861.1">
    <property type="nucleotide sequence ID" value="NZ_JBHLVO010000005.1"/>
</dbReference>
<evidence type="ECO:0000256" key="11">
    <source>
        <dbReference type="HAMAP-Rule" id="MF_01263"/>
    </source>
</evidence>
<dbReference type="InterPro" id="IPR043519">
    <property type="entry name" value="NT_sf"/>
</dbReference>
<accession>A0ABV6GEL0</accession>
<feature type="binding site" evidence="11">
    <location>
        <position position="30"/>
    </location>
    <ligand>
        <name>ATP</name>
        <dbReference type="ChEBI" id="CHEBI:30616"/>
    </ligand>
</feature>
<dbReference type="InterPro" id="IPR032810">
    <property type="entry name" value="CCA-adding_enz_C"/>
</dbReference>
<reference evidence="15 16" key="1">
    <citation type="submission" date="2024-09" db="EMBL/GenBank/DDBJ databases">
        <authorList>
            <person name="Sun Q."/>
            <person name="Mori K."/>
        </authorList>
    </citation>
    <scope>NUCLEOTIDE SEQUENCE [LARGE SCALE GENOMIC DNA]</scope>
    <source>
        <strain evidence="15 16">CCM 7228</strain>
    </source>
</reference>
<dbReference type="InterPro" id="IPR050264">
    <property type="entry name" value="Bact_CCA-adding_enz_type3_sf"/>
</dbReference>
<feature type="binding site" evidence="11">
    <location>
        <position position="157"/>
    </location>
    <ligand>
        <name>CTP</name>
        <dbReference type="ChEBI" id="CHEBI:37563"/>
    </ligand>
</feature>
<feature type="binding site" evidence="11">
    <location>
        <position position="111"/>
    </location>
    <ligand>
        <name>CTP</name>
        <dbReference type="ChEBI" id="CHEBI:37563"/>
    </ligand>
</feature>
<dbReference type="SUPFAM" id="SSF81891">
    <property type="entry name" value="Poly A polymerase C-terminal region-like"/>
    <property type="match status" value="1"/>
</dbReference>
<feature type="binding site" evidence="11">
    <location>
        <position position="40"/>
    </location>
    <ligand>
        <name>Mg(2+)</name>
        <dbReference type="ChEBI" id="CHEBI:18420"/>
    </ligand>
</feature>
<proteinExistence type="inferred from homology"/>
<feature type="domain" description="Poly A polymerase head" evidence="12">
    <location>
        <begin position="22"/>
        <end position="141"/>
    </location>
</feature>
<evidence type="ECO:0000256" key="7">
    <source>
        <dbReference type="ARBA" id="ARBA00022800"/>
    </source>
</evidence>
<keyword evidence="10 11" id="KW-0694">RNA-binding</keyword>
<keyword evidence="9 11" id="KW-0460">Magnesium</keyword>
<sequence length="404" mass="46733">METLFREAKPILEKLHEAGYQAYFVGGAVRDLLLNREIGDLDIATSAKPAIIQQLFEKTIDVGAEHGTIIVLHNKRSYEVTTFRTESAYEDFRRPSQVTFISSLKEDLRRRDFTINSMAMDIDGNLYDYFDGQQHLNDRMIQTVGKASERFSEDALRMLRAIRFVSQLQFSLNGDTKTAIIQNVSLLKNISTERKTVEFEKMLSGVHHQKALQIMIDTRVYVYLPGLDSKRTQLLRFSQYNLSMLKSREEQWTMFVHHMEIESIDLFLKEWKLPSKLIQSVVKNVALLHNLRHTDWTSLTLYQAGLITAMQVERVRLTLSLRTDNNDQLMGLETLYNNLPIKARDQLAVSGNDIVKVINQKPGPWISKVLAILEKKVIDGELENEKQAMKEWLLTCKQDFDPNY</sequence>
<evidence type="ECO:0000256" key="5">
    <source>
        <dbReference type="ARBA" id="ARBA00022723"/>
    </source>
</evidence>
<dbReference type="Pfam" id="PF12627">
    <property type="entry name" value="PolyA_pol_RNAbd"/>
    <property type="match status" value="1"/>
</dbReference>
<dbReference type="HAMAP" id="MF_01263">
    <property type="entry name" value="CCA_bact_type3"/>
    <property type="match status" value="1"/>
</dbReference>
<dbReference type="Proteomes" id="UP001589854">
    <property type="component" value="Unassembled WGS sequence"/>
</dbReference>
<feature type="binding site" evidence="11">
    <location>
        <position position="160"/>
    </location>
    <ligand>
        <name>ATP</name>
        <dbReference type="ChEBI" id="CHEBI:30616"/>
    </ligand>
</feature>
<keyword evidence="7 11" id="KW-0692">RNA repair</keyword>
<dbReference type="Gene3D" id="3.30.460.10">
    <property type="entry name" value="Beta Polymerase, domain 2"/>
    <property type="match status" value="1"/>
</dbReference>
<keyword evidence="16" id="KW-1185">Reference proteome</keyword>
<dbReference type="InterPro" id="IPR002646">
    <property type="entry name" value="PolA_pol_head_dom"/>
</dbReference>
<feature type="binding site" evidence="11">
    <location>
        <position position="111"/>
    </location>
    <ligand>
        <name>ATP</name>
        <dbReference type="ChEBI" id="CHEBI:30616"/>
    </ligand>
</feature>
<dbReference type="Gene3D" id="1.10.110.30">
    <property type="match status" value="1"/>
</dbReference>
<evidence type="ECO:0000259" key="13">
    <source>
        <dbReference type="Pfam" id="PF12627"/>
    </source>
</evidence>
<dbReference type="SUPFAM" id="SSF81301">
    <property type="entry name" value="Nucleotidyltransferase"/>
    <property type="match status" value="1"/>
</dbReference>
<evidence type="ECO:0000256" key="4">
    <source>
        <dbReference type="ARBA" id="ARBA00022695"/>
    </source>
</evidence>
<feature type="binding site" evidence="11">
    <location>
        <position position="160"/>
    </location>
    <ligand>
        <name>CTP</name>
        <dbReference type="ChEBI" id="CHEBI:37563"/>
    </ligand>
</feature>
<keyword evidence="3 11" id="KW-0819">tRNA processing</keyword>
<feature type="binding site" evidence="11">
    <location>
        <position position="163"/>
    </location>
    <ligand>
        <name>ATP</name>
        <dbReference type="ChEBI" id="CHEBI:30616"/>
    </ligand>
</feature>
<feature type="binding site" evidence="11">
    <location>
        <position position="157"/>
    </location>
    <ligand>
        <name>ATP</name>
        <dbReference type="ChEBI" id="CHEBI:30616"/>
    </ligand>
</feature>
<comment type="subunit">
    <text evidence="11">Homodimer.</text>
</comment>
<dbReference type="EMBL" id="JBHLVO010000005">
    <property type="protein sequence ID" value="MFC0271629.1"/>
    <property type="molecule type" value="Genomic_DNA"/>
</dbReference>
<feature type="binding site" evidence="11">
    <location>
        <position position="27"/>
    </location>
    <ligand>
        <name>CTP</name>
        <dbReference type="ChEBI" id="CHEBI:37563"/>
    </ligand>
</feature>
<dbReference type="Pfam" id="PF13735">
    <property type="entry name" value="tRNA_NucTran2_2"/>
    <property type="match status" value="1"/>
</dbReference>
<dbReference type="CDD" id="cd05398">
    <property type="entry name" value="NT_ClassII-CCAase"/>
    <property type="match status" value="1"/>
</dbReference>
<keyword evidence="8 11" id="KW-0067">ATP-binding</keyword>
<dbReference type="PANTHER" id="PTHR46173:SF1">
    <property type="entry name" value="CCA TRNA NUCLEOTIDYLTRANSFERASE 1, MITOCHONDRIAL"/>
    <property type="match status" value="1"/>
</dbReference>
<name>A0ABV6GEL0_9BACI</name>
<comment type="catalytic activity">
    <reaction evidence="11">
        <text>a tRNA with a 3' CCA end + 2 CTP + ATP = a tRNA with a 3' CCACCA end + 3 diphosphate</text>
        <dbReference type="Rhea" id="RHEA:76235"/>
        <dbReference type="Rhea" id="RHEA-COMP:10468"/>
        <dbReference type="Rhea" id="RHEA-COMP:18655"/>
        <dbReference type="ChEBI" id="CHEBI:30616"/>
        <dbReference type="ChEBI" id="CHEBI:33019"/>
        <dbReference type="ChEBI" id="CHEBI:37563"/>
        <dbReference type="ChEBI" id="CHEBI:83071"/>
        <dbReference type="ChEBI" id="CHEBI:195187"/>
    </reaction>
</comment>
<dbReference type="EC" id="2.7.7.72" evidence="11"/>
<evidence type="ECO:0000256" key="8">
    <source>
        <dbReference type="ARBA" id="ARBA00022840"/>
    </source>
</evidence>
<comment type="catalytic activity">
    <reaction evidence="11">
        <text>a tRNA precursor + 2 CTP + ATP = a tRNA with a 3' CCA end + 3 diphosphate</text>
        <dbReference type="Rhea" id="RHEA:14433"/>
        <dbReference type="Rhea" id="RHEA-COMP:10465"/>
        <dbReference type="Rhea" id="RHEA-COMP:10468"/>
        <dbReference type="ChEBI" id="CHEBI:30616"/>
        <dbReference type="ChEBI" id="CHEBI:33019"/>
        <dbReference type="ChEBI" id="CHEBI:37563"/>
        <dbReference type="ChEBI" id="CHEBI:74896"/>
        <dbReference type="ChEBI" id="CHEBI:83071"/>
        <dbReference type="EC" id="2.7.7.72"/>
    </reaction>
</comment>
<feature type="binding site" evidence="11">
    <location>
        <position position="163"/>
    </location>
    <ligand>
        <name>CTP</name>
        <dbReference type="ChEBI" id="CHEBI:37563"/>
    </ligand>
</feature>
<gene>
    <name evidence="11" type="primary">cca</name>
    <name evidence="15" type="ORF">ACFFIX_09185</name>
</gene>
<comment type="cofactor">
    <cofactor evidence="1 11">
        <name>Mg(2+)</name>
        <dbReference type="ChEBI" id="CHEBI:18420"/>
    </cofactor>
</comment>
<dbReference type="InterPro" id="IPR032828">
    <property type="entry name" value="PolyA_RNA-bd"/>
</dbReference>
<feature type="domain" description="CCA-adding enzyme C-terminal" evidence="14">
    <location>
        <begin position="245"/>
        <end position="393"/>
    </location>
</feature>
<feature type="binding site" evidence="11">
    <location>
        <position position="154"/>
    </location>
    <ligand>
        <name>CTP</name>
        <dbReference type="ChEBI" id="CHEBI:37563"/>
    </ligand>
</feature>
<dbReference type="PANTHER" id="PTHR46173">
    <property type="entry name" value="CCA TRNA NUCLEOTIDYLTRANSFERASE 1, MITOCHONDRIAL"/>
    <property type="match status" value="1"/>
</dbReference>
<dbReference type="Gene3D" id="1.20.58.560">
    <property type="match status" value="1"/>
</dbReference>
<evidence type="ECO:0000259" key="12">
    <source>
        <dbReference type="Pfam" id="PF01743"/>
    </source>
</evidence>
<dbReference type="NCBIfam" id="NF009814">
    <property type="entry name" value="PRK13299.1"/>
    <property type="match status" value="1"/>
</dbReference>
<keyword evidence="4 11" id="KW-0548">Nucleotidyltransferase</keyword>
<evidence type="ECO:0000256" key="9">
    <source>
        <dbReference type="ARBA" id="ARBA00022842"/>
    </source>
</evidence>
<evidence type="ECO:0000313" key="15">
    <source>
        <dbReference type="EMBL" id="MFC0271629.1"/>
    </source>
</evidence>
<evidence type="ECO:0000256" key="1">
    <source>
        <dbReference type="ARBA" id="ARBA00001946"/>
    </source>
</evidence>
<comment type="similarity">
    <text evidence="11">Belongs to the tRNA nucleotidyltransferase/poly(A) polymerase family. Bacterial CCA-adding enzyme type 3 subfamily.</text>
</comment>
<evidence type="ECO:0000256" key="6">
    <source>
        <dbReference type="ARBA" id="ARBA00022741"/>
    </source>
</evidence>
<evidence type="ECO:0000256" key="2">
    <source>
        <dbReference type="ARBA" id="ARBA00022679"/>
    </source>
</evidence>
<feature type="binding site" evidence="11">
    <location>
        <position position="42"/>
    </location>
    <ligand>
        <name>Mg(2+)</name>
        <dbReference type="ChEBI" id="CHEBI:18420"/>
    </ligand>
</feature>
<evidence type="ECO:0000256" key="3">
    <source>
        <dbReference type="ARBA" id="ARBA00022694"/>
    </source>
</evidence>
<feature type="binding site" evidence="11">
    <location>
        <position position="30"/>
    </location>
    <ligand>
        <name>CTP</name>
        <dbReference type="ChEBI" id="CHEBI:37563"/>
    </ligand>
</feature>
<dbReference type="InterPro" id="IPR023068">
    <property type="entry name" value="CCA-adding_enz_firmicutes"/>
</dbReference>
<feature type="domain" description="tRNA nucleotidyltransferase/poly(A) polymerase RNA and SrmB- binding" evidence="13">
    <location>
        <begin position="170"/>
        <end position="229"/>
    </location>
</feature>
<comment type="miscellaneous">
    <text evidence="11">A single active site specifically recognizes both ATP and CTP and is responsible for their addition.</text>
</comment>
<evidence type="ECO:0000256" key="10">
    <source>
        <dbReference type="ARBA" id="ARBA00022884"/>
    </source>
</evidence>
<evidence type="ECO:0000313" key="16">
    <source>
        <dbReference type="Proteomes" id="UP001589854"/>
    </source>
</evidence>
<dbReference type="Gene3D" id="1.10.246.80">
    <property type="match status" value="1"/>
</dbReference>
<comment type="caution">
    <text evidence="15">The sequence shown here is derived from an EMBL/GenBank/DDBJ whole genome shotgun (WGS) entry which is preliminary data.</text>
</comment>
<organism evidence="15 16">
    <name type="scientific">Metabacillus herbersteinensis</name>
    <dbReference type="NCBI Taxonomy" id="283816"/>
    <lineage>
        <taxon>Bacteria</taxon>
        <taxon>Bacillati</taxon>
        <taxon>Bacillota</taxon>
        <taxon>Bacilli</taxon>
        <taxon>Bacillales</taxon>
        <taxon>Bacillaceae</taxon>
        <taxon>Metabacillus</taxon>
    </lineage>
</organism>
<evidence type="ECO:0000259" key="14">
    <source>
        <dbReference type="Pfam" id="PF13735"/>
    </source>
</evidence>
<dbReference type="Pfam" id="PF01743">
    <property type="entry name" value="PolyA_pol"/>
    <property type="match status" value="1"/>
</dbReference>
<keyword evidence="5 11" id="KW-0479">Metal-binding</keyword>
<dbReference type="GO" id="GO:0004810">
    <property type="term" value="F:CCA tRNA nucleotidyltransferase activity"/>
    <property type="evidence" value="ECO:0007669"/>
    <property type="project" value="UniProtKB-EC"/>
</dbReference>
<protein>
    <recommendedName>
        <fullName evidence="11">CCA-adding enzyme</fullName>
        <ecNumber evidence="11">2.7.7.72</ecNumber>
    </recommendedName>
    <alternativeName>
        <fullName evidence="11">CCA tRNA nucleotidyltransferase</fullName>
    </alternativeName>
    <alternativeName>
        <fullName evidence="11">tRNA CCA-pyrophosphorylase</fullName>
    </alternativeName>
    <alternativeName>
        <fullName evidence="11">tRNA adenylyl-/cytidylyl- transferase</fullName>
    </alternativeName>
    <alternativeName>
        <fullName evidence="11">tRNA nucleotidyltransferase</fullName>
    </alternativeName>
    <alternativeName>
        <fullName evidence="11">tRNA-NT</fullName>
    </alternativeName>
</protein>
<feature type="binding site" evidence="11">
    <location>
        <position position="154"/>
    </location>
    <ligand>
        <name>ATP</name>
        <dbReference type="ChEBI" id="CHEBI:30616"/>
    </ligand>
</feature>
<keyword evidence="2 11" id="KW-0808">Transferase</keyword>
<comment type="function">
    <text evidence="11">Catalyzes the addition and repair of the essential 3'-terminal CCA sequence in tRNAs without using a nucleic acid template. Adds these three nucleotides in the order of C, C, and A to the tRNA nucleotide-73, using CTP and ATP as substrates and producing inorganic pyrophosphate. tRNA 3'-terminal CCA addition is required both for tRNA processing and repair. Also involved in tRNA surveillance by mediating tandem CCA addition to generate a CCACCA at the 3' terminus of unstable tRNAs. While stable tRNAs receive only 3'-terminal CCA, unstable tRNAs are marked with CCACCA and rapidly degraded.</text>
</comment>
<feature type="binding site" evidence="11">
    <location>
        <position position="27"/>
    </location>
    <ligand>
        <name>ATP</name>
        <dbReference type="ChEBI" id="CHEBI:30616"/>
    </ligand>
</feature>
<keyword evidence="6 11" id="KW-0547">Nucleotide-binding</keyword>